<comment type="caution">
    <text evidence="2">The sequence shown here is derived from an EMBL/GenBank/DDBJ whole genome shotgun (WGS) entry which is preliminary data.</text>
</comment>
<reference evidence="2" key="1">
    <citation type="journal article" date="2019" name="bioRxiv">
        <title>The Genome of the Zebra Mussel, Dreissena polymorpha: A Resource for Invasive Species Research.</title>
        <authorList>
            <person name="McCartney M.A."/>
            <person name="Auch B."/>
            <person name="Kono T."/>
            <person name="Mallez S."/>
            <person name="Zhang Y."/>
            <person name="Obille A."/>
            <person name="Becker A."/>
            <person name="Abrahante J.E."/>
            <person name="Garbe J."/>
            <person name="Badalamenti J.P."/>
            <person name="Herman A."/>
            <person name="Mangelson H."/>
            <person name="Liachko I."/>
            <person name="Sullivan S."/>
            <person name="Sone E.D."/>
            <person name="Koren S."/>
            <person name="Silverstein K.A.T."/>
            <person name="Beckman K.B."/>
            <person name="Gohl D.M."/>
        </authorList>
    </citation>
    <scope>NUCLEOTIDE SEQUENCE</scope>
    <source>
        <strain evidence="2">Duluth1</strain>
        <tissue evidence="2">Whole animal</tissue>
    </source>
</reference>
<dbReference type="Proteomes" id="UP000828390">
    <property type="component" value="Unassembled WGS sequence"/>
</dbReference>
<name>A0A9D4BTK7_DREPO</name>
<keyword evidence="1" id="KW-1133">Transmembrane helix</keyword>
<reference evidence="2" key="2">
    <citation type="submission" date="2020-11" db="EMBL/GenBank/DDBJ databases">
        <authorList>
            <person name="McCartney M.A."/>
            <person name="Auch B."/>
            <person name="Kono T."/>
            <person name="Mallez S."/>
            <person name="Becker A."/>
            <person name="Gohl D.M."/>
            <person name="Silverstein K.A.T."/>
            <person name="Koren S."/>
            <person name="Bechman K.B."/>
            <person name="Herman A."/>
            <person name="Abrahante J.E."/>
            <person name="Garbe J."/>
        </authorList>
    </citation>
    <scope>NUCLEOTIDE SEQUENCE</scope>
    <source>
        <strain evidence="2">Duluth1</strain>
        <tissue evidence="2">Whole animal</tissue>
    </source>
</reference>
<protein>
    <submittedName>
        <fullName evidence="2">Uncharacterized protein</fullName>
    </submittedName>
</protein>
<evidence type="ECO:0000256" key="1">
    <source>
        <dbReference type="SAM" id="Phobius"/>
    </source>
</evidence>
<keyword evidence="1" id="KW-0472">Membrane</keyword>
<dbReference type="AlphaFoldDB" id="A0A9D4BTK7"/>
<accession>A0A9D4BTK7</accession>
<evidence type="ECO:0000313" key="2">
    <source>
        <dbReference type="EMBL" id="KAH3708935.1"/>
    </source>
</evidence>
<gene>
    <name evidence="2" type="ORF">DPMN_068393</name>
</gene>
<sequence>MSDEFKPQPPSWSRIVIGAVAVALGVVLMGAMTREDDDDIAQDKKSILARLKEKRL</sequence>
<keyword evidence="3" id="KW-1185">Reference proteome</keyword>
<proteinExistence type="predicted"/>
<keyword evidence="1" id="KW-0812">Transmembrane</keyword>
<organism evidence="2 3">
    <name type="scientific">Dreissena polymorpha</name>
    <name type="common">Zebra mussel</name>
    <name type="synonym">Mytilus polymorpha</name>
    <dbReference type="NCBI Taxonomy" id="45954"/>
    <lineage>
        <taxon>Eukaryota</taxon>
        <taxon>Metazoa</taxon>
        <taxon>Spiralia</taxon>
        <taxon>Lophotrochozoa</taxon>
        <taxon>Mollusca</taxon>
        <taxon>Bivalvia</taxon>
        <taxon>Autobranchia</taxon>
        <taxon>Heteroconchia</taxon>
        <taxon>Euheterodonta</taxon>
        <taxon>Imparidentia</taxon>
        <taxon>Neoheterodontei</taxon>
        <taxon>Myida</taxon>
        <taxon>Dreissenoidea</taxon>
        <taxon>Dreissenidae</taxon>
        <taxon>Dreissena</taxon>
    </lineage>
</organism>
<evidence type="ECO:0000313" key="3">
    <source>
        <dbReference type="Proteomes" id="UP000828390"/>
    </source>
</evidence>
<dbReference type="EMBL" id="JAIWYP010000014">
    <property type="protein sequence ID" value="KAH3708935.1"/>
    <property type="molecule type" value="Genomic_DNA"/>
</dbReference>
<feature type="transmembrane region" description="Helical" evidence="1">
    <location>
        <begin position="12"/>
        <end position="32"/>
    </location>
</feature>